<dbReference type="EMBL" id="CP119313">
    <property type="protein sequence ID" value="WEK21421.1"/>
    <property type="molecule type" value="Genomic_DNA"/>
</dbReference>
<accession>A0AAJ6B9G0</accession>
<gene>
    <name evidence="1" type="ORF">P0Y49_09750</name>
</gene>
<name>A0AAJ6B9G0_9SPHI</name>
<dbReference type="AlphaFoldDB" id="A0AAJ6B9G0"/>
<proteinExistence type="predicted"/>
<dbReference type="Pfam" id="PF19781">
    <property type="entry name" value="DUF6266"/>
    <property type="match status" value="1"/>
</dbReference>
<reference evidence="1" key="1">
    <citation type="submission" date="2023-03" db="EMBL/GenBank/DDBJ databases">
        <title>Andean soil-derived lignocellulolytic bacterial consortium as a source of novel taxa and putative plastic-active enzymes.</title>
        <authorList>
            <person name="Diaz-Garcia L."/>
            <person name="Chuvochina M."/>
            <person name="Feuerriegel G."/>
            <person name="Bunk B."/>
            <person name="Sproer C."/>
            <person name="Streit W.R."/>
            <person name="Rodriguez L.M."/>
            <person name="Overmann J."/>
            <person name="Jimenez D.J."/>
        </authorList>
    </citation>
    <scope>NUCLEOTIDE SEQUENCE</scope>
    <source>
        <strain evidence="1">MAG 3858</strain>
    </source>
</reference>
<dbReference type="InterPro" id="IPR046233">
    <property type="entry name" value="DUF6266"/>
</dbReference>
<evidence type="ECO:0000313" key="2">
    <source>
        <dbReference type="Proteomes" id="UP001214530"/>
    </source>
</evidence>
<protein>
    <submittedName>
        <fullName evidence="1">DUF6266 family protein</fullName>
    </submittedName>
</protein>
<organism evidence="1 2">
    <name type="scientific">Candidatus Pedobacter colombiensis</name>
    <dbReference type="NCBI Taxonomy" id="3121371"/>
    <lineage>
        <taxon>Bacteria</taxon>
        <taxon>Pseudomonadati</taxon>
        <taxon>Bacteroidota</taxon>
        <taxon>Sphingobacteriia</taxon>
        <taxon>Sphingobacteriales</taxon>
        <taxon>Sphingobacteriaceae</taxon>
        <taxon>Pedobacter</taxon>
    </lineage>
</organism>
<sequence length="209" mass="23351">MGILKSGILGGFRKKLGPAIGRRHMGQNLISALPHKSTKPATSKQLETQVKLGLLNGFLSTIDKLVNIGFNQYVKHNTEVNAAFSYNYKHAFVKDGEAWLINYPKIIYSRGHIVAPEMPQLVMEGEKITFRWLPQNQSAYCQFTDLASFLVYCPSEGSAIILLNAVNRYAKSYTIEIPAHYFNQTLHCYMNFNSGNGKIVGDSVYVGVL</sequence>
<evidence type="ECO:0000313" key="1">
    <source>
        <dbReference type="EMBL" id="WEK21421.1"/>
    </source>
</evidence>
<dbReference type="Proteomes" id="UP001214530">
    <property type="component" value="Chromosome"/>
</dbReference>